<dbReference type="Pfam" id="PF13527">
    <property type="entry name" value="Acetyltransf_9"/>
    <property type="match status" value="1"/>
</dbReference>
<dbReference type="CDD" id="cd04301">
    <property type="entry name" value="NAT_SF"/>
    <property type="match status" value="1"/>
</dbReference>
<dbReference type="KEGG" id="sale:EPH95_12095"/>
<name>A0A514LIZ6_9BACI</name>
<dbReference type="SUPFAM" id="SSF55729">
    <property type="entry name" value="Acyl-CoA N-acyltransferases (Nat)"/>
    <property type="match status" value="1"/>
</dbReference>
<evidence type="ECO:0000313" key="3">
    <source>
        <dbReference type="Proteomes" id="UP000319756"/>
    </source>
</evidence>
<dbReference type="InterPro" id="IPR000182">
    <property type="entry name" value="GNAT_dom"/>
</dbReference>
<dbReference type="PROSITE" id="PS51186">
    <property type="entry name" value="GNAT"/>
    <property type="match status" value="1"/>
</dbReference>
<dbReference type="EMBL" id="CP035485">
    <property type="protein sequence ID" value="QDI91826.1"/>
    <property type="molecule type" value="Genomic_DNA"/>
</dbReference>
<dbReference type="InterPro" id="IPR016181">
    <property type="entry name" value="Acyl_CoA_acyltransferase"/>
</dbReference>
<dbReference type="GO" id="GO:0016747">
    <property type="term" value="F:acyltransferase activity, transferring groups other than amino-acyl groups"/>
    <property type="evidence" value="ECO:0007669"/>
    <property type="project" value="InterPro"/>
</dbReference>
<dbReference type="OrthoDB" id="5570877at2"/>
<dbReference type="Gene3D" id="3.40.630.30">
    <property type="match status" value="1"/>
</dbReference>
<reference evidence="3" key="1">
    <citation type="submission" date="2019-01" db="EMBL/GenBank/DDBJ databases">
        <title>Genomic analysis of Salicibibacter sp. NKC3-5.</title>
        <authorList>
            <person name="Oh Y.J."/>
        </authorList>
    </citation>
    <scope>NUCLEOTIDE SEQUENCE [LARGE SCALE GENOMIC DNA]</scope>
    <source>
        <strain evidence="3">NKC3-5</strain>
    </source>
</reference>
<dbReference type="AlphaFoldDB" id="A0A514LIZ6"/>
<dbReference type="Proteomes" id="UP000319756">
    <property type="component" value="Chromosome"/>
</dbReference>
<protein>
    <submittedName>
        <fullName evidence="2">GNAT family N-acetyltransferase</fullName>
    </submittedName>
</protein>
<keyword evidence="3" id="KW-1185">Reference proteome</keyword>
<keyword evidence="2" id="KW-0808">Transferase</keyword>
<evidence type="ECO:0000259" key="1">
    <source>
        <dbReference type="PROSITE" id="PS51186"/>
    </source>
</evidence>
<sequence>MGVRLYREGDEYAIQRLFTTVFKKERSLTEWKWKFFKQKPYILVYEKEERIVGHVALWVLHAFFSGKKQNVGLRVDTMVDPSHRNEGIYQQLTETLFQNAREDHIHLLYGFPSSSAKQGLLHHSSALEIGRIPRYRKMNRLFFKKATLPPEGYFLQEIHGYDKRFDAFAERIKYQYSFSIIKDADFFHWRYFKHPTNTYKVFIVTKEQAIEGYIVVKKEIKTIKGAPFPVGSIIDGDAFDEQIWECLLTCGENALKKTLFIQTWLPFHPGVRTSMKKKNYKKKPVDMTLVVNVLDTEHKDLENTMDWKIAMGDVDAF</sequence>
<gene>
    <name evidence="2" type="ORF">EPH95_12095</name>
</gene>
<dbReference type="RefSeq" id="WP_142090330.1">
    <property type="nucleotide sequence ID" value="NZ_CP035485.1"/>
</dbReference>
<accession>A0A514LIZ6</accession>
<proteinExistence type="predicted"/>
<organism evidence="2 3">
    <name type="scientific">Salicibibacter halophilus</name>
    <dbReference type="NCBI Taxonomy" id="2502791"/>
    <lineage>
        <taxon>Bacteria</taxon>
        <taxon>Bacillati</taxon>
        <taxon>Bacillota</taxon>
        <taxon>Bacilli</taxon>
        <taxon>Bacillales</taxon>
        <taxon>Bacillaceae</taxon>
        <taxon>Salicibibacter</taxon>
    </lineage>
</organism>
<feature type="domain" description="N-acetyltransferase" evidence="1">
    <location>
        <begin position="1"/>
        <end position="175"/>
    </location>
</feature>
<evidence type="ECO:0000313" key="2">
    <source>
        <dbReference type="EMBL" id="QDI91826.1"/>
    </source>
</evidence>